<evidence type="ECO:0000256" key="1">
    <source>
        <dbReference type="ARBA" id="ARBA00010854"/>
    </source>
</evidence>
<dbReference type="InterPro" id="IPR036724">
    <property type="entry name" value="Cobalamin-bd_sf"/>
</dbReference>
<dbReference type="GO" id="GO:0046653">
    <property type="term" value="P:tetrahydrofolate metabolic process"/>
    <property type="evidence" value="ECO:0007669"/>
    <property type="project" value="TreeGrafter"/>
</dbReference>
<dbReference type="GO" id="GO:0005829">
    <property type="term" value="C:cytosol"/>
    <property type="evidence" value="ECO:0007669"/>
    <property type="project" value="TreeGrafter"/>
</dbReference>
<dbReference type="InterPro" id="IPR050554">
    <property type="entry name" value="Met_Synthase/Corrinoid"/>
</dbReference>
<dbReference type="OMA" id="GKGMETI"/>
<dbReference type="PANTHER" id="PTHR45833:SF1">
    <property type="entry name" value="METHIONINE SYNTHASE"/>
    <property type="match status" value="1"/>
</dbReference>
<protein>
    <submittedName>
        <fullName evidence="6">Dimethylamine methyltransferase</fullName>
    </submittedName>
</protein>
<dbReference type="Pfam" id="PF02310">
    <property type="entry name" value="B12-binding"/>
    <property type="match status" value="1"/>
</dbReference>
<dbReference type="SUPFAM" id="SSF47644">
    <property type="entry name" value="Methionine synthase domain"/>
    <property type="match status" value="1"/>
</dbReference>
<dbReference type="InterPro" id="IPR036594">
    <property type="entry name" value="Meth_synthase_dom"/>
</dbReference>
<dbReference type="GO" id="GO:0032259">
    <property type="term" value="P:methylation"/>
    <property type="evidence" value="ECO:0007669"/>
    <property type="project" value="UniProtKB-KW"/>
</dbReference>
<comment type="similarity">
    <text evidence="1">Belongs to the methylamine corrinoid protein family.</text>
</comment>
<sequence length="213" mass="22327">MSSKEEIMASLKKSIETWDVKLAESAAKEALDAGIDPGDAVENGLGKGMETISKLFDEAKIFLPQVLAASKAMEKALEVFEPVMVKGSTSSRGTVVLATVLGDIHEIGKNVVAAMLKGAGFNVVDIGRDVAPEKFLEAVKENKADVVGASALMTTTVVVQKDIVDLVKEENVSVKTIFGGAPASAEWVESIGGDMYCPSGAEAVELVTKLIKG</sequence>
<dbReference type="Gene3D" id="1.10.1240.10">
    <property type="entry name" value="Methionine synthase domain"/>
    <property type="match status" value="1"/>
</dbReference>
<evidence type="ECO:0000256" key="2">
    <source>
        <dbReference type="ARBA" id="ARBA00022723"/>
    </source>
</evidence>
<evidence type="ECO:0000313" key="7">
    <source>
        <dbReference type="Proteomes" id="UP000752814"/>
    </source>
</evidence>
<feature type="domain" description="B12-binding N-terminal" evidence="5">
    <location>
        <begin position="1"/>
        <end position="92"/>
    </location>
</feature>
<dbReference type="RefSeq" id="WP_020448778.1">
    <property type="nucleotide sequence ID" value="NZ_CAYAXV010000006.1"/>
</dbReference>
<dbReference type="GO" id="GO:0008705">
    <property type="term" value="F:methionine synthase activity"/>
    <property type="evidence" value="ECO:0007669"/>
    <property type="project" value="TreeGrafter"/>
</dbReference>
<dbReference type="Gene3D" id="3.40.50.280">
    <property type="entry name" value="Cobalamin-binding domain"/>
    <property type="match status" value="1"/>
</dbReference>
<dbReference type="CDD" id="cd02070">
    <property type="entry name" value="corrinoid_protein_B12-BD"/>
    <property type="match status" value="1"/>
</dbReference>
<dbReference type="InterPro" id="IPR006158">
    <property type="entry name" value="Cobalamin-bd"/>
</dbReference>
<gene>
    <name evidence="6" type="ORF">A3207_01150</name>
</gene>
<evidence type="ECO:0000256" key="3">
    <source>
        <dbReference type="ARBA" id="ARBA00023285"/>
    </source>
</evidence>
<dbReference type="EMBL" id="LVVT01000001">
    <property type="protein sequence ID" value="TQS84672.1"/>
    <property type="molecule type" value="Genomic_DNA"/>
</dbReference>
<dbReference type="GeneID" id="41323311"/>
<proteinExistence type="inferred from homology"/>
<dbReference type="PANTHER" id="PTHR45833">
    <property type="entry name" value="METHIONINE SYNTHASE"/>
    <property type="match status" value="1"/>
</dbReference>
<dbReference type="FunFam" id="3.40.50.280:FF:000003">
    <property type="entry name" value="Dimethylamine methyltransferase corrinoid protein"/>
    <property type="match status" value="1"/>
</dbReference>
<dbReference type="Pfam" id="PF02607">
    <property type="entry name" value="B12-binding_2"/>
    <property type="match status" value="1"/>
</dbReference>
<dbReference type="PROSITE" id="PS51332">
    <property type="entry name" value="B12_BINDING"/>
    <property type="match status" value="1"/>
</dbReference>
<evidence type="ECO:0000259" key="4">
    <source>
        <dbReference type="PROSITE" id="PS51332"/>
    </source>
</evidence>
<feature type="domain" description="B12-binding" evidence="4">
    <location>
        <begin position="92"/>
        <end position="213"/>
    </location>
</feature>
<organism evidence="6 7">
    <name type="scientific">Candidatus Methanomassiliicoccus intestinalis</name>
    <dbReference type="NCBI Taxonomy" id="1406512"/>
    <lineage>
        <taxon>Archaea</taxon>
        <taxon>Methanobacteriati</taxon>
        <taxon>Thermoplasmatota</taxon>
        <taxon>Thermoplasmata</taxon>
        <taxon>Methanomassiliicoccales</taxon>
        <taxon>Methanomassiliicoccaceae</taxon>
        <taxon>Methanomassiliicoccus</taxon>
    </lineage>
</organism>
<evidence type="ECO:0000313" key="6">
    <source>
        <dbReference type="EMBL" id="TQS84672.1"/>
    </source>
</evidence>
<keyword evidence="6" id="KW-0489">Methyltransferase</keyword>
<dbReference type="PROSITE" id="PS51337">
    <property type="entry name" value="B12_BINDING_NTER"/>
    <property type="match status" value="1"/>
</dbReference>
<name>A0A8J8PHJ3_9ARCH</name>
<dbReference type="SMART" id="SM01018">
    <property type="entry name" value="B12-binding_2"/>
    <property type="match status" value="1"/>
</dbReference>
<keyword evidence="3" id="KW-0170">Cobalt</keyword>
<dbReference type="GO" id="GO:0031419">
    <property type="term" value="F:cobalamin binding"/>
    <property type="evidence" value="ECO:0007669"/>
    <property type="project" value="InterPro"/>
</dbReference>
<dbReference type="Proteomes" id="UP000752814">
    <property type="component" value="Unassembled WGS sequence"/>
</dbReference>
<keyword evidence="2" id="KW-0479">Metal-binding</keyword>
<evidence type="ECO:0000259" key="5">
    <source>
        <dbReference type="PROSITE" id="PS51337"/>
    </source>
</evidence>
<keyword evidence="6" id="KW-0808">Transferase</keyword>
<comment type="caution">
    <text evidence="6">The sequence shown here is derived from an EMBL/GenBank/DDBJ whole genome shotgun (WGS) entry which is preliminary data.</text>
</comment>
<accession>A0A8J8PHJ3</accession>
<dbReference type="InterPro" id="IPR003759">
    <property type="entry name" value="Cbl-bd_cap"/>
</dbReference>
<dbReference type="AlphaFoldDB" id="A0A8J8PHJ3"/>
<dbReference type="GO" id="GO:0050667">
    <property type="term" value="P:homocysteine metabolic process"/>
    <property type="evidence" value="ECO:0007669"/>
    <property type="project" value="TreeGrafter"/>
</dbReference>
<dbReference type="SUPFAM" id="SSF52242">
    <property type="entry name" value="Cobalamin (vitamin B12)-binding domain"/>
    <property type="match status" value="1"/>
</dbReference>
<reference evidence="6" key="1">
    <citation type="submission" date="2016-03" db="EMBL/GenBank/DDBJ databases">
        <authorList>
            <person name="Borrel G."/>
            <person name="Mccann A."/>
            <person name="O'Toole P.W."/>
        </authorList>
    </citation>
    <scope>NUCLEOTIDE SEQUENCE</scope>
    <source>
        <strain evidence="6">183</strain>
    </source>
</reference>
<dbReference type="GO" id="GO:0046872">
    <property type="term" value="F:metal ion binding"/>
    <property type="evidence" value="ECO:0007669"/>
    <property type="project" value="UniProtKB-KW"/>
</dbReference>